<organism evidence="1 2">
    <name type="scientific">Spirosoma telluris</name>
    <dbReference type="NCBI Taxonomy" id="2183553"/>
    <lineage>
        <taxon>Bacteria</taxon>
        <taxon>Pseudomonadati</taxon>
        <taxon>Bacteroidota</taxon>
        <taxon>Cytophagia</taxon>
        <taxon>Cytophagales</taxon>
        <taxon>Cytophagaceae</taxon>
        <taxon>Spirosoma</taxon>
    </lineage>
</organism>
<evidence type="ECO:0000313" key="1">
    <source>
        <dbReference type="EMBL" id="RAI75170.1"/>
    </source>
</evidence>
<reference evidence="1 2" key="1">
    <citation type="submission" date="2018-06" db="EMBL/GenBank/DDBJ databases">
        <title>Spirosoma sp. HMF3257 Genome sequencing and assembly.</title>
        <authorList>
            <person name="Kang H."/>
            <person name="Cha I."/>
            <person name="Kim H."/>
            <person name="Kang J."/>
            <person name="Joh K."/>
        </authorList>
    </citation>
    <scope>NUCLEOTIDE SEQUENCE [LARGE SCALE GENOMIC DNA]</scope>
    <source>
        <strain evidence="1 2">HMF3257</strain>
    </source>
</reference>
<gene>
    <name evidence="1" type="ORF">HMF3257_14955</name>
</gene>
<keyword evidence="2" id="KW-1185">Reference proteome</keyword>
<protein>
    <submittedName>
        <fullName evidence="1">Uncharacterized protein</fullName>
    </submittedName>
</protein>
<name>A0A327NIF7_9BACT</name>
<dbReference type="EMBL" id="QLII01000001">
    <property type="protein sequence ID" value="RAI75170.1"/>
    <property type="molecule type" value="Genomic_DNA"/>
</dbReference>
<dbReference type="Proteomes" id="UP000249016">
    <property type="component" value="Unassembled WGS sequence"/>
</dbReference>
<comment type="caution">
    <text evidence="1">The sequence shown here is derived from an EMBL/GenBank/DDBJ whole genome shotgun (WGS) entry which is preliminary data.</text>
</comment>
<sequence length="262" mass="30172">MIKKSLLISVGLLLIYTILIVHFSNRFNLVGQTTSQENMVKVEDYLYQAGMHRDTILVGSSMSERLVTDSLPGRCYNLAMSGMSSLDGLQIIKQGGHWPRLVYIELNTLARGYTSGILNKFDEPGWQFLLTYFPFLRQKYQPVAIFKSLLYNRHRTPSPVGLGQPVDTLFYEKVVHEKLVVMQQMPSDSALKANVQLAYQYIEQLQQHGVKVIFFEIPTDLRLQNHVLTATIRQYIHNFFPPVNTLLLTYQQIPIRQMTVFI</sequence>
<dbReference type="AlphaFoldDB" id="A0A327NIF7"/>
<proteinExistence type="predicted"/>
<evidence type="ECO:0000313" key="2">
    <source>
        <dbReference type="Proteomes" id="UP000249016"/>
    </source>
</evidence>
<accession>A0A327NIF7</accession>
<dbReference type="RefSeq" id="WP_111343295.1">
    <property type="nucleotide sequence ID" value="NZ_QLII01000001.1"/>
</dbReference>
<dbReference type="OrthoDB" id="653624at2"/>